<reference evidence="1 2" key="1">
    <citation type="submission" date="2013-09" db="EMBL/GenBank/DDBJ databases">
        <title>Corchorus capsularis genome sequencing.</title>
        <authorList>
            <person name="Alam M."/>
            <person name="Haque M.S."/>
            <person name="Islam M.S."/>
            <person name="Emdad E.M."/>
            <person name="Islam M.M."/>
            <person name="Ahmed B."/>
            <person name="Halim A."/>
            <person name="Hossen Q.M.M."/>
            <person name="Hossain M.Z."/>
            <person name="Ahmed R."/>
            <person name="Khan M.M."/>
            <person name="Islam R."/>
            <person name="Rashid M.M."/>
            <person name="Khan S.A."/>
            <person name="Rahman M.S."/>
            <person name="Alam M."/>
        </authorList>
    </citation>
    <scope>NUCLEOTIDE SEQUENCE [LARGE SCALE GENOMIC DNA]</scope>
    <source>
        <strain evidence="2">cv. CVL-1</strain>
        <tissue evidence="1">Whole seedling</tissue>
    </source>
</reference>
<evidence type="ECO:0000313" key="2">
    <source>
        <dbReference type="Proteomes" id="UP000188268"/>
    </source>
</evidence>
<name>A0A1R3IEU8_COCAP</name>
<organism evidence="1 2">
    <name type="scientific">Corchorus capsularis</name>
    <name type="common">Jute</name>
    <dbReference type="NCBI Taxonomy" id="210143"/>
    <lineage>
        <taxon>Eukaryota</taxon>
        <taxon>Viridiplantae</taxon>
        <taxon>Streptophyta</taxon>
        <taxon>Embryophyta</taxon>
        <taxon>Tracheophyta</taxon>
        <taxon>Spermatophyta</taxon>
        <taxon>Magnoliopsida</taxon>
        <taxon>eudicotyledons</taxon>
        <taxon>Gunneridae</taxon>
        <taxon>Pentapetalae</taxon>
        <taxon>rosids</taxon>
        <taxon>malvids</taxon>
        <taxon>Malvales</taxon>
        <taxon>Malvaceae</taxon>
        <taxon>Grewioideae</taxon>
        <taxon>Apeibeae</taxon>
        <taxon>Corchorus</taxon>
    </lineage>
</organism>
<gene>
    <name evidence="1" type="ORF">CCACVL1_12607</name>
</gene>
<comment type="caution">
    <text evidence="1">The sequence shown here is derived from an EMBL/GenBank/DDBJ whole genome shotgun (WGS) entry which is preliminary data.</text>
</comment>
<dbReference type="EMBL" id="AWWV01010218">
    <property type="protein sequence ID" value="OMO81109.1"/>
    <property type="molecule type" value="Genomic_DNA"/>
</dbReference>
<dbReference type="Proteomes" id="UP000188268">
    <property type="component" value="Unassembled WGS sequence"/>
</dbReference>
<keyword evidence="2" id="KW-1185">Reference proteome</keyword>
<evidence type="ECO:0000313" key="1">
    <source>
        <dbReference type="EMBL" id="OMO81109.1"/>
    </source>
</evidence>
<accession>A0A1R3IEU8</accession>
<proteinExistence type="predicted"/>
<protein>
    <submittedName>
        <fullName evidence="1">Uncharacterized protein</fullName>
    </submittedName>
</protein>
<dbReference type="AlphaFoldDB" id="A0A1R3IEU8"/>
<sequence>MALGEDTDQTMEWWRNGGAKIERWRRGKSVKVDNSKWLKLKPLS</sequence>
<dbReference type="Gramene" id="OMO81109">
    <property type="protein sequence ID" value="OMO81109"/>
    <property type="gene ID" value="CCACVL1_12607"/>
</dbReference>